<evidence type="ECO:0000313" key="2">
    <source>
        <dbReference type="EMBL" id="MCW0399231.1"/>
    </source>
</evidence>
<dbReference type="InterPro" id="IPR022500">
    <property type="entry name" value="PRTRC_ThiF"/>
</dbReference>
<accession>A0ABT3DV56</accession>
<protein>
    <recommendedName>
        <fullName evidence="1">THIF-type NAD/FAD binding fold domain-containing protein</fullName>
    </recommendedName>
</protein>
<name>A0ABT3DV56_9XANT</name>
<feature type="domain" description="THIF-type NAD/FAD binding fold" evidence="1">
    <location>
        <begin position="16"/>
        <end position="89"/>
    </location>
</feature>
<reference evidence="2 3" key="1">
    <citation type="submission" date="2022-06" db="EMBL/GenBank/DDBJ databases">
        <title>Dynamics of rice microbiomes reveals core vertical transmitted seed endophytes.</title>
        <authorList>
            <person name="Liao K."/>
            <person name="Zhang X."/>
        </authorList>
    </citation>
    <scope>NUCLEOTIDE SEQUENCE [LARGE SCALE GENOMIC DNA]</scope>
    <source>
        <strain evidence="2 3">YT10-10-1</strain>
    </source>
</reference>
<gene>
    <name evidence="2" type="ORF">NB700_001787</name>
</gene>
<comment type="caution">
    <text evidence="2">The sequence shown here is derived from an EMBL/GenBank/DDBJ whole genome shotgun (WGS) entry which is preliminary data.</text>
</comment>
<keyword evidence="3" id="KW-1185">Reference proteome</keyword>
<dbReference type="SUPFAM" id="SSF69572">
    <property type="entry name" value="Activating enzymes of the ubiquitin-like proteins"/>
    <property type="match status" value="1"/>
</dbReference>
<dbReference type="InterPro" id="IPR000594">
    <property type="entry name" value="ThiF_NAD_FAD-bd"/>
</dbReference>
<dbReference type="EMBL" id="JANFWR010000010">
    <property type="protein sequence ID" value="MCW0399231.1"/>
    <property type="molecule type" value="Genomic_DNA"/>
</dbReference>
<proteinExistence type="predicted"/>
<dbReference type="Gene3D" id="3.40.50.720">
    <property type="entry name" value="NAD(P)-binding Rossmann-like Domain"/>
    <property type="match status" value="1"/>
</dbReference>
<dbReference type="NCBIfam" id="TIGR03736">
    <property type="entry name" value="PRTRC_ThiF"/>
    <property type="match status" value="1"/>
</dbReference>
<dbReference type="Proteomes" id="UP001320843">
    <property type="component" value="Unassembled WGS sequence"/>
</dbReference>
<evidence type="ECO:0000313" key="3">
    <source>
        <dbReference type="Proteomes" id="UP001320843"/>
    </source>
</evidence>
<organism evidence="2 3">
    <name type="scientific">Xanthomonas sacchari</name>
    <dbReference type="NCBI Taxonomy" id="56458"/>
    <lineage>
        <taxon>Bacteria</taxon>
        <taxon>Pseudomonadati</taxon>
        <taxon>Pseudomonadota</taxon>
        <taxon>Gammaproteobacteria</taxon>
        <taxon>Lysobacterales</taxon>
        <taxon>Lysobacteraceae</taxon>
        <taxon>Xanthomonas</taxon>
    </lineage>
</organism>
<dbReference type="InterPro" id="IPR035985">
    <property type="entry name" value="Ubiquitin-activating_enz"/>
</dbReference>
<evidence type="ECO:0000259" key="1">
    <source>
        <dbReference type="Pfam" id="PF00899"/>
    </source>
</evidence>
<dbReference type="Pfam" id="PF00899">
    <property type="entry name" value="ThiF"/>
    <property type="match status" value="1"/>
</dbReference>
<sequence length="257" mass="29018">MNHFQLPEHWLDNPIRTFVYGAGGTGSQVADQLASLDACMRQLGHPGFEVKVFDPDRVSRSNIGRQRFTHEDVGQYKSLILVHRINNFYKFNWKYVAGKGDLQPGVTDLVLTCTDLASFRAEFAAANAKSTRSTLWLDFGNGDATAQCILGHLGGAVEDRLPHVADLYPELATMQRVDAEQPSCSAEEALRRQPWPINREIAMKGIGMLWTLLRDAQLDYHGVQMSMKPLSLSTMPIDPETWEFYGYTAKRKRRKKT</sequence>
<dbReference type="RefSeq" id="WP_267122638.1">
    <property type="nucleotide sequence ID" value="NZ_JANFWR010000010.1"/>
</dbReference>